<gene>
    <name evidence="3" type="ORF">JTE90_012901</name>
</gene>
<evidence type="ECO:0000313" key="4">
    <source>
        <dbReference type="Proteomes" id="UP000827092"/>
    </source>
</evidence>
<evidence type="ECO:0000313" key="3">
    <source>
        <dbReference type="EMBL" id="KAG8177780.1"/>
    </source>
</evidence>
<dbReference type="Proteomes" id="UP000827092">
    <property type="component" value="Unassembled WGS sequence"/>
</dbReference>
<keyword evidence="2" id="KW-0732">Signal</keyword>
<dbReference type="EMBL" id="JAFNEN010000750">
    <property type="protein sequence ID" value="KAG8177780.1"/>
    <property type="molecule type" value="Genomic_DNA"/>
</dbReference>
<sequence>MNAFLAICVLLAIGSAECGFGAFGGGAVGAPAPVADAKGVGLDAALSPMDDELSKESALGGPVNTAGLQKASDLTAGVAAMDDVSAAADLGAEASDFTGFAASAKKPDSTGVDVPAPAAGPAAPAPPAKK</sequence>
<evidence type="ECO:0000256" key="2">
    <source>
        <dbReference type="SAM" id="SignalP"/>
    </source>
</evidence>
<dbReference type="AlphaFoldDB" id="A0AAV6U0G1"/>
<reference evidence="3 4" key="1">
    <citation type="journal article" date="2022" name="Nat. Ecol. Evol.">
        <title>A masculinizing supergene underlies an exaggerated male reproductive morph in a spider.</title>
        <authorList>
            <person name="Hendrickx F."/>
            <person name="De Corte Z."/>
            <person name="Sonet G."/>
            <person name="Van Belleghem S.M."/>
            <person name="Kostlbacher S."/>
            <person name="Vangestel C."/>
        </authorList>
    </citation>
    <scope>NUCLEOTIDE SEQUENCE [LARGE SCALE GENOMIC DNA]</scope>
    <source>
        <strain evidence="3">W744_W776</strain>
    </source>
</reference>
<evidence type="ECO:0000256" key="1">
    <source>
        <dbReference type="SAM" id="MobiDB-lite"/>
    </source>
</evidence>
<keyword evidence="4" id="KW-1185">Reference proteome</keyword>
<dbReference type="EMBL" id="JAFNEN010000750">
    <property type="protein sequence ID" value="KAG8177779.1"/>
    <property type="molecule type" value="Genomic_DNA"/>
</dbReference>
<accession>A0AAV6U0G1</accession>
<comment type="caution">
    <text evidence="3">The sequence shown here is derived from an EMBL/GenBank/DDBJ whole genome shotgun (WGS) entry which is preliminary data.</text>
</comment>
<protein>
    <submittedName>
        <fullName evidence="3">Uncharacterized protein</fullName>
    </submittedName>
</protein>
<feature type="region of interest" description="Disordered" evidence="1">
    <location>
        <begin position="103"/>
        <end position="130"/>
    </location>
</feature>
<name>A0AAV6U0G1_9ARAC</name>
<proteinExistence type="predicted"/>
<feature type="chain" id="PRO_5044715352" evidence="2">
    <location>
        <begin position="19"/>
        <end position="130"/>
    </location>
</feature>
<organism evidence="3 4">
    <name type="scientific">Oedothorax gibbosus</name>
    <dbReference type="NCBI Taxonomy" id="931172"/>
    <lineage>
        <taxon>Eukaryota</taxon>
        <taxon>Metazoa</taxon>
        <taxon>Ecdysozoa</taxon>
        <taxon>Arthropoda</taxon>
        <taxon>Chelicerata</taxon>
        <taxon>Arachnida</taxon>
        <taxon>Araneae</taxon>
        <taxon>Araneomorphae</taxon>
        <taxon>Entelegynae</taxon>
        <taxon>Araneoidea</taxon>
        <taxon>Linyphiidae</taxon>
        <taxon>Erigoninae</taxon>
        <taxon>Oedothorax</taxon>
    </lineage>
</organism>
<feature type="signal peptide" evidence="2">
    <location>
        <begin position="1"/>
        <end position="18"/>
    </location>
</feature>